<reference evidence="14" key="1">
    <citation type="submission" date="2019-03" db="EMBL/GenBank/DDBJ databases">
        <title>WGS assembly of Setaria viridis.</title>
        <authorList>
            <person name="Huang P."/>
            <person name="Jenkins J."/>
            <person name="Grimwood J."/>
            <person name="Barry K."/>
            <person name="Healey A."/>
            <person name="Mamidi S."/>
            <person name="Sreedasyam A."/>
            <person name="Shu S."/>
            <person name="Feldman M."/>
            <person name="Wu J."/>
            <person name="Yu Y."/>
            <person name="Chen C."/>
            <person name="Johnson J."/>
            <person name="Rokhsar D."/>
            <person name="Baxter I."/>
            <person name="Schmutz J."/>
            <person name="Brutnell T."/>
            <person name="Kellogg E."/>
        </authorList>
    </citation>
    <scope>NUCLEOTIDE SEQUENCE [LARGE SCALE GENOMIC DNA]</scope>
</reference>
<comment type="similarity">
    <text evidence="8">In the N-terminal section; belongs to the long-chain O-acyltransferase family.</text>
</comment>
<dbReference type="InterPro" id="IPR045034">
    <property type="entry name" value="O-acyltransferase_WSD1-like"/>
</dbReference>
<feature type="domain" description="O-acyltransferase WSD1 C-terminal" evidence="13">
    <location>
        <begin position="378"/>
        <end position="521"/>
    </location>
</feature>
<dbReference type="PANTHER" id="PTHR31650">
    <property type="entry name" value="O-ACYLTRANSFERASE (WSD1-LIKE) FAMILY PROTEIN"/>
    <property type="match status" value="1"/>
</dbReference>
<dbReference type="InterPro" id="IPR004255">
    <property type="entry name" value="O-acyltransferase_WSD1_N"/>
</dbReference>
<dbReference type="Pfam" id="PF03007">
    <property type="entry name" value="WS_DGAT_cat"/>
    <property type="match status" value="1"/>
</dbReference>
<comment type="pathway">
    <text evidence="4">Lipid metabolism.</text>
</comment>
<evidence type="ECO:0000259" key="13">
    <source>
        <dbReference type="Pfam" id="PF06974"/>
    </source>
</evidence>
<comment type="catalytic activity">
    <reaction evidence="10">
        <text>an acyl-CoA + a 1,2-diacyl-sn-glycerol = a triacyl-sn-glycerol + CoA</text>
        <dbReference type="Rhea" id="RHEA:10868"/>
        <dbReference type="ChEBI" id="CHEBI:17815"/>
        <dbReference type="ChEBI" id="CHEBI:57287"/>
        <dbReference type="ChEBI" id="CHEBI:58342"/>
        <dbReference type="ChEBI" id="CHEBI:64615"/>
        <dbReference type="EC" id="2.3.1.20"/>
    </reaction>
</comment>
<evidence type="ECO:0000256" key="8">
    <source>
        <dbReference type="ARBA" id="ARBA00024360"/>
    </source>
</evidence>
<feature type="domain" description="O-acyltransferase WSD1-like N-terminal" evidence="12">
    <location>
        <begin position="80"/>
        <end position="320"/>
    </location>
</feature>
<evidence type="ECO:0000313" key="14">
    <source>
        <dbReference type="EMBL" id="TKW16053.1"/>
    </source>
</evidence>
<keyword evidence="7" id="KW-0012">Acyltransferase</keyword>
<dbReference type="Pfam" id="PF06974">
    <property type="entry name" value="WS_DGAT_C"/>
    <property type="match status" value="1"/>
</dbReference>
<evidence type="ECO:0000256" key="9">
    <source>
        <dbReference type="ARBA" id="ARBA00047604"/>
    </source>
</evidence>
<evidence type="ECO:0000256" key="3">
    <source>
        <dbReference type="ARBA" id="ARBA00004771"/>
    </source>
</evidence>
<accession>A0A4U6UNU5</accession>
<evidence type="ECO:0000256" key="7">
    <source>
        <dbReference type="ARBA" id="ARBA00023315"/>
    </source>
</evidence>
<sequence>MDNGAGASATLRKRALSIDTASAAAAIEFGSRAASGREEDKGGAVGAVEEEPVSPTGRLFREPNFRCHIVSVFGLAAPVDLPALRDGVAATLARHPRFCSVQALNEFEKDARPKWVRTAVNLDNHIIVPDLDPAATSADPDKALEDYVSSLSTRPMDHSVPLWEVHVLDFPTAEAAAAVALRVHHSVGDGVSMLSLFMACTRSAADPGALPSLLPARRAGPVYAVRRRQRPPSSSAAAGALDALAALAAWVVAFLVLAWHTVVDVVCFFATATSLLGDAPTVLKGQEGTEFRPKRFVNRTLSLDDVKFVKNAMSCTVNDVLLGITSAALSRYYFRKTGESDSNSITVRSAVLVNLRPTPGIQTLASMMESGKDNGARWGNKIGYMLIPFHLATHDDPIEYVRRATKVARRKKSSMESVFTFWSGDMVLKLFGIKAAAALCYGMFTHTTLSFSNMVGPTEQVLFCGNPIVYIAPGTYGHPHALTVHYQSYMNTVKLVLSVDESQFPDCHQLLDDFAESLRLIREAVPRKPEAAQGGASS</sequence>
<dbReference type="GO" id="GO:0004144">
    <property type="term" value="F:diacylglycerol O-acyltransferase activity"/>
    <property type="evidence" value="ECO:0007669"/>
    <property type="project" value="UniProtKB-EC"/>
</dbReference>
<keyword evidence="6" id="KW-0256">Endoplasmic reticulum</keyword>
<evidence type="ECO:0000256" key="4">
    <source>
        <dbReference type="ARBA" id="ARBA00005189"/>
    </source>
</evidence>
<dbReference type="SUPFAM" id="SSF52777">
    <property type="entry name" value="CoA-dependent acyltransferases"/>
    <property type="match status" value="1"/>
</dbReference>
<evidence type="ECO:0000256" key="2">
    <source>
        <dbReference type="ARBA" id="ARBA00004586"/>
    </source>
</evidence>
<dbReference type="Gene3D" id="3.30.559.10">
    <property type="entry name" value="Chloramphenicol acetyltransferase-like domain"/>
    <property type="match status" value="1"/>
</dbReference>
<evidence type="ECO:0000313" key="15">
    <source>
        <dbReference type="Proteomes" id="UP000298652"/>
    </source>
</evidence>
<name>A0A4U6UNU5_SETVI</name>
<organism evidence="14 15">
    <name type="scientific">Setaria viridis</name>
    <name type="common">Green bristlegrass</name>
    <name type="synonym">Setaria italica subsp. viridis</name>
    <dbReference type="NCBI Taxonomy" id="4556"/>
    <lineage>
        <taxon>Eukaryota</taxon>
        <taxon>Viridiplantae</taxon>
        <taxon>Streptophyta</taxon>
        <taxon>Embryophyta</taxon>
        <taxon>Tracheophyta</taxon>
        <taxon>Spermatophyta</taxon>
        <taxon>Magnoliopsida</taxon>
        <taxon>Liliopsida</taxon>
        <taxon>Poales</taxon>
        <taxon>Poaceae</taxon>
        <taxon>PACMAD clade</taxon>
        <taxon>Panicoideae</taxon>
        <taxon>Panicodae</taxon>
        <taxon>Paniceae</taxon>
        <taxon>Cenchrinae</taxon>
        <taxon>Setaria</taxon>
    </lineage>
</organism>
<dbReference type="EMBL" id="CM016556">
    <property type="protein sequence ID" value="TKW16053.1"/>
    <property type="molecule type" value="Genomic_DNA"/>
</dbReference>
<dbReference type="PANTHER" id="PTHR31650:SF47">
    <property type="entry name" value="OS01G0681000 PROTEIN"/>
    <property type="match status" value="1"/>
</dbReference>
<feature type="region of interest" description="Disordered" evidence="11">
    <location>
        <begin position="35"/>
        <end position="57"/>
    </location>
</feature>
<dbReference type="InterPro" id="IPR023213">
    <property type="entry name" value="CAT-like_dom_sf"/>
</dbReference>
<gene>
    <name evidence="14" type="ORF">SEVIR_5G274700v2</name>
</gene>
<evidence type="ECO:0000256" key="5">
    <source>
        <dbReference type="ARBA" id="ARBA00022679"/>
    </source>
</evidence>
<keyword evidence="15" id="KW-1185">Reference proteome</keyword>
<dbReference type="Proteomes" id="UP000298652">
    <property type="component" value="Chromosome 5"/>
</dbReference>
<dbReference type="GO" id="GO:0005789">
    <property type="term" value="C:endoplasmic reticulum membrane"/>
    <property type="evidence" value="ECO:0007669"/>
    <property type="project" value="UniProtKB-SubCell"/>
</dbReference>
<dbReference type="Gramene" id="TKW16053">
    <property type="protein sequence ID" value="TKW16053"/>
    <property type="gene ID" value="SEVIR_5G274700v2"/>
</dbReference>
<dbReference type="AlphaFoldDB" id="A0A4U6UNU5"/>
<dbReference type="GO" id="GO:0047196">
    <property type="term" value="F:long-chain-alcohol O-fatty-acyltransferase activity"/>
    <property type="evidence" value="ECO:0007669"/>
    <property type="project" value="UniProtKB-EC"/>
</dbReference>
<keyword evidence="5" id="KW-0808">Transferase</keyword>
<comment type="catalytic activity">
    <reaction evidence="9">
        <text>a long chain fatty alcohol + a fatty acyl-CoA = a long-chain alcohol wax ester + CoA</text>
        <dbReference type="Rhea" id="RHEA:38443"/>
        <dbReference type="ChEBI" id="CHEBI:17135"/>
        <dbReference type="ChEBI" id="CHEBI:57287"/>
        <dbReference type="ChEBI" id="CHEBI:77636"/>
        <dbReference type="ChEBI" id="CHEBI:235323"/>
        <dbReference type="EC" id="2.3.1.75"/>
    </reaction>
</comment>
<dbReference type="OMA" id="NEMPKRI"/>
<dbReference type="InterPro" id="IPR009721">
    <property type="entry name" value="O-acyltransferase_WSD1_C"/>
</dbReference>
<dbReference type="FunFam" id="3.30.559.10:FF:000021">
    <property type="entry name" value="O-acyltransferase WSD1"/>
    <property type="match status" value="1"/>
</dbReference>
<evidence type="ECO:0000256" key="1">
    <source>
        <dbReference type="ARBA" id="ARBA00004162"/>
    </source>
</evidence>
<evidence type="ECO:0000256" key="6">
    <source>
        <dbReference type="ARBA" id="ARBA00022824"/>
    </source>
</evidence>
<evidence type="ECO:0000259" key="12">
    <source>
        <dbReference type="Pfam" id="PF03007"/>
    </source>
</evidence>
<comment type="subcellular location">
    <subcellularLocation>
        <location evidence="1">Cell membrane</location>
        <topology evidence="1">Single-pass membrane protein</topology>
    </subcellularLocation>
    <subcellularLocation>
        <location evidence="2">Endoplasmic reticulum membrane</location>
    </subcellularLocation>
</comment>
<proteinExistence type="inferred from homology"/>
<dbReference type="GO" id="GO:0019432">
    <property type="term" value="P:triglyceride biosynthetic process"/>
    <property type="evidence" value="ECO:0007669"/>
    <property type="project" value="UniProtKB-UniPathway"/>
</dbReference>
<evidence type="ECO:0000256" key="11">
    <source>
        <dbReference type="SAM" id="MobiDB-lite"/>
    </source>
</evidence>
<comment type="pathway">
    <text evidence="3">Glycerolipid metabolism; triacylglycerol biosynthesis.</text>
</comment>
<dbReference type="UniPathway" id="UPA00282"/>
<evidence type="ECO:0000256" key="10">
    <source>
        <dbReference type="ARBA" id="ARBA00048109"/>
    </source>
</evidence>
<protein>
    <submittedName>
        <fullName evidence="14">Uncharacterized protein</fullName>
    </submittedName>
</protein>
<dbReference type="GO" id="GO:0005886">
    <property type="term" value="C:plasma membrane"/>
    <property type="evidence" value="ECO:0007669"/>
    <property type="project" value="UniProtKB-SubCell"/>
</dbReference>